<evidence type="ECO:0000256" key="2">
    <source>
        <dbReference type="ARBA" id="ARBA00022730"/>
    </source>
</evidence>
<dbReference type="CDD" id="cd00432">
    <property type="entry name" value="Ribosomal_L18_L5e"/>
    <property type="match status" value="1"/>
</dbReference>
<name>A0A6J4QBC4_9BACT</name>
<dbReference type="InterPro" id="IPR005484">
    <property type="entry name" value="Ribosomal_uL18_bac/plant/anim"/>
</dbReference>
<keyword evidence="2 7" id="KW-0699">rRNA-binding</keyword>
<comment type="function">
    <text evidence="7">This is one of the proteins that bind and probably mediate the attachment of the 5S RNA into the large ribosomal subunit, where it forms part of the central protuberance.</text>
</comment>
<dbReference type="SUPFAM" id="SSF53137">
    <property type="entry name" value="Translational machinery components"/>
    <property type="match status" value="1"/>
</dbReference>
<proteinExistence type="inferred from homology"/>
<dbReference type="GO" id="GO:0022625">
    <property type="term" value="C:cytosolic large ribosomal subunit"/>
    <property type="evidence" value="ECO:0007669"/>
    <property type="project" value="TreeGrafter"/>
</dbReference>
<protein>
    <recommendedName>
        <fullName evidence="6 7">Large ribosomal subunit protein uL18</fullName>
    </recommendedName>
</protein>
<gene>
    <name evidence="7" type="primary">rplR</name>
    <name evidence="9" type="ORF">AVDCRST_MAG74-3865</name>
</gene>
<dbReference type="Pfam" id="PF00861">
    <property type="entry name" value="Ribosomal_L18p"/>
    <property type="match status" value="1"/>
</dbReference>
<dbReference type="EMBL" id="CADCUR010000315">
    <property type="protein sequence ID" value="CAA9433064.1"/>
    <property type="molecule type" value="Genomic_DNA"/>
</dbReference>
<evidence type="ECO:0000256" key="4">
    <source>
        <dbReference type="ARBA" id="ARBA00022980"/>
    </source>
</evidence>
<evidence type="ECO:0000256" key="8">
    <source>
        <dbReference type="SAM" id="MobiDB-lite"/>
    </source>
</evidence>
<evidence type="ECO:0000256" key="5">
    <source>
        <dbReference type="ARBA" id="ARBA00023274"/>
    </source>
</evidence>
<dbReference type="NCBIfam" id="TIGR00060">
    <property type="entry name" value="L18_bact"/>
    <property type="match status" value="1"/>
</dbReference>
<dbReference type="HAMAP" id="MF_01337_B">
    <property type="entry name" value="Ribosomal_uL18_B"/>
    <property type="match status" value="1"/>
</dbReference>
<dbReference type="AlphaFoldDB" id="A0A6J4QBC4"/>
<dbReference type="PANTHER" id="PTHR12899">
    <property type="entry name" value="39S RIBOSOMAL PROTEIN L18, MITOCHONDRIAL"/>
    <property type="match status" value="1"/>
</dbReference>
<dbReference type="GO" id="GO:0003735">
    <property type="term" value="F:structural constituent of ribosome"/>
    <property type="evidence" value="ECO:0007669"/>
    <property type="project" value="InterPro"/>
</dbReference>
<keyword evidence="5 7" id="KW-0687">Ribonucleoprotein</keyword>
<accession>A0A6J4QBC4</accession>
<evidence type="ECO:0000256" key="3">
    <source>
        <dbReference type="ARBA" id="ARBA00022884"/>
    </source>
</evidence>
<evidence type="ECO:0000256" key="6">
    <source>
        <dbReference type="ARBA" id="ARBA00035197"/>
    </source>
</evidence>
<dbReference type="InterPro" id="IPR057268">
    <property type="entry name" value="Ribosomal_L18"/>
</dbReference>
<dbReference type="PANTHER" id="PTHR12899:SF3">
    <property type="entry name" value="LARGE RIBOSOMAL SUBUNIT PROTEIN UL18M"/>
    <property type="match status" value="1"/>
</dbReference>
<keyword evidence="3 7" id="KW-0694">RNA-binding</keyword>
<organism evidence="9">
    <name type="scientific">uncultured Pyrinomonadaceae bacterium</name>
    <dbReference type="NCBI Taxonomy" id="2283094"/>
    <lineage>
        <taxon>Bacteria</taxon>
        <taxon>Pseudomonadati</taxon>
        <taxon>Acidobacteriota</taxon>
        <taxon>Blastocatellia</taxon>
        <taxon>Blastocatellales</taxon>
        <taxon>Pyrinomonadaceae</taxon>
        <taxon>environmental samples</taxon>
    </lineage>
</organism>
<dbReference type="GO" id="GO:0006412">
    <property type="term" value="P:translation"/>
    <property type="evidence" value="ECO:0007669"/>
    <property type="project" value="UniProtKB-UniRule"/>
</dbReference>
<feature type="region of interest" description="Disordered" evidence="8">
    <location>
        <begin position="115"/>
        <end position="140"/>
    </location>
</feature>
<evidence type="ECO:0000256" key="7">
    <source>
        <dbReference type="HAMAP-Rule" id="MF_01337"/>
    </source>
</evidence>
<comment type="subunit">
    <text evidence="7">Part of the 50S ribosomal subunit; part of the 5S rRNA/L5/L18/L25 subcomplex. Contacts the 5S and 23S rRNAs.</text>
</comment>
<dbReference type="InterPro" id="IPR004389">
    <property type="entry name" value="Ribosomal_uL18_bac-type"/>
</dbReference>
<dbReference type="FunFam" id="3.30.420.100:FF:000001">
    <property type="entry name" value="50S ribosomal protein L18"/>
    <property type="match status" value="1"/>
</dbReference>
<dbReference type="GO" id="GO:0008097">
    <property type="term" value="F:5S rRNA binding"/>
    <property type="evidence" value="ECO:0007669"/>
    <property type="project" value="TreeGrafter"/>
</dbReference>
<dbReference type="Gene3D" id="3.30.420.100">
    <property type="match status" value="1"/>
</dbReference>
<evidence type="ECO:0000313" key="9">
    <source>
        <dbReference type="EMBL" id="CAA9433064.1"/>
    </source>
</evidence>
<comment type="similarity">
    <text evidence="1 7">Belongs to the universal ribosomal protein uL18 family.</text>
</comment>
<reference evidence="9" key="1">
    <citation type="submission" date="2020-02" db="EMBL/GenBank/DDBJ databases">
        <authorList>
            <person name="Meier V. D."/>
        </authorList>
    </citation>
    <scope>NUCLEOTIDE SEQUENCE</scope>
    <source>
        <strain evidence="9">AVDCRST_MAG74</strain>
    </source>
</reference>
<evidence type="ECO:0000256" key="1">
    <source>
        <dbReference type="ARBA" id="ARBA00007116"/>
    </source>
</evidence>
<sequence>MKNNRAEIRRGVHTRIRKKVSGTAERPRLAVFRSLNHIYAQVIDDVSGVTLAAASTTEKDLKGRTGGNIEAAQTVGKTIAERAQAAGVSQVVFDRGGYVYHGRVKALLDATREAGLNKNEATNKSENQSEGNSEETNENE</sequence>
<keyword evidence="4 7" id="KW-0689">Ribosomal protein</keyword>